<organism evidence="1 2">
    <name type="scientific">Knipowitschia caucasica</name>
    <name type="common">Caucasian dwarf goby</name>
    <name type="synonym">Pomatoschistus caucasicus</name>
    <dbReference type="NCBI Taxonomy" id="637954"/>
    <lineage>
        <taxon>Eukaryota</taxon>
        <taxon>Metazoa</taxon>
        <taxon>Chordata</taxon>
        <taxon>Craniata</taxon>
        <taxon>Vertebrata</taxon>
        <taxon>Euteleostomi</taxon>
        <taxon>Actinopterygii</taxon>
        <taxon>Neopterygii</taxon>
        <taxon>Teleostei</taxon>
        <taxon>Neoteleostei</taxon>
        <taxon>Acanthomorphata</taxon>
        <taxon>Gobiaria</taxon>
        <taxon>Gobiiformes</taxon>
        <taxon>Gobioidei</taxon>
        <taxon>Gobiidae</taxon>
        <taxon>Gobiinae</taxon>
        <taxon>Knipowitschia</taxon>
    </lineage>
</organism>
<accession>A0AAV2IUP8</accession>
<dbReference type="Proteomes" id="UP001497482">
    <property type="component" value="Chromosome 1"/>
</dbReference>
<name>A0AAV2IUP8_KNICA</name>
<gene>
    <name evidence="1" type="ORF">KC01_LOCUS566</name>
</gene>
<evidence type="ECO:0000313" key="2">
    <source>
        <dbReference type="Proteomes" id="UP001497482"/>
    </source>
</evidence>
<protein>
    <submittedName>
        <fullName evidence="1">Uncharacterized protein</fullName>
    </submittedName>
</protein>
<sequence>MQIKSPPVRSPVLLPSPRSRTSARLVCSRPSAEKKRCSSVSVGIVSVHIQFMRAPLPLPLRCCCRRLQPEQVSEAAKASHRGWLGCPARALCQVRVRVCGRGYMALPWLYWQKFSSPPRAAVCEPDVKRAVTALSMVLSGSDIARRGAFKCAERAEGGHARQRWSKYWF</sequence>
<evidence type="ECO:0000313" key="1">
    <source>
        <dbReference type="EMBL" id="CAL1567818.1"/>
    </source>
</evidence>
<proteinExistence type="predicted"/>
<dbReference type="AlphaFoldDB" id="A0AAV2IUP8"/>
<reference evidence="1 2" key="1">
    <citation type="submission" date="2024-04" db="EMBL/GenBank/DDBJ databases">
        <authorList>
            <person name="Waldvogel A.-M."/>
            <person name="Schoenle A."/>
        </authorList>
    </citation>
    <scope>NUCLEOTIDE SEQUENCE [LARGE SCALE GENOMIC DNA]</scope>
</reference>
<dbReference type="EMBL" id="OZ035823">
    <property type="protein sequence ID" value="CAL1567818.1"/>
    <property type="molecule type" value="Genomic_DNA"/>
</dbReference>
<keyword evidence="2" id="KW-1185">Reference proteome</keyword>